<feature type="region of interest" description="Disordered" evidence="1">
    <location>
        <begin position="79"/>
        <end position="117"/>
    </location>
</feature>
<reference evidence="2 3" key="1">
    <citation type="submission" date="2019-02" db="EMBL/GenBank/DDBJ databases">
        <title>Genome sequencing of the rare red list fungi Phellinidium pouzarii.</title>
        <authorList>
            <person name="Buettner E."/>
            <person name="Kellner H."/>
        </authorList>
    </citation>
    <scope>NUCLEOTIDE SEQUENCE [LARGE SCALE GENOMIC DNA]</scope>
    <source>
        <strain evidence="2 3">DSM 108285</strain>
    </source>
</reference>
<feature type="compositionally biased region" description="Basic and acidic residues" evidence="1">
    <location>
        <begin position="89"/>
        <end position="100"/>
    </location>
</feature>
<dbReference type="AlphaFoldDB" id="A0A4S4KLH8"/>
<name>A0A4S4KLH8_9AGAM</name>
<feature type="compositionally biased region" description="Low complexity" evidence="1">
    <location>
        <begin position="101"/>
        <end position="111"/>
    </location>
</feature>
<proteinExistence type="predicted"/>
<evidence type="ECO:0000256" key="1">
    <source>
        <dbReference type="SAM" id="MobiDB-lite"/>
    </source>
</evidence>
<dbReference type="EMBL" id="SGPK01000796">
    <property type="protein sequence ID" value="THG97529.1"/>
    <property type="molecule type" value="Genomic_DNA"/>
</dbReference>
<evidence type="ECO:0000313" key="3">
    <source>
        <dbReference type="Proteomes" id="UP000308199"/>
    </source>
</evidence>
<accession>A0A4S4KLH8</accession>
<protein>
    <submittedName>
        <fullName evidence="2">Uncharacterized protein</fullName>
    </submittedName>
</protein>
<comment type="caution">
    <text evidence="2">The sequence shown here is derived from an EMBL/GenBank/DDBJ whole genome shotgun (WGS) entry which is preliminary data.</text>
</comment>
<feature type="non-terminal residue" evidence="2">
    <location>
        <position position="266"/>
    </location>
</feature>
<gene>
    <name evidence="2" type="ORF">EW145_g7595</name>
</gene>
<feature type="region of interest" description="Disordered" evidence="1">
    <location>
        <begin position="153"/>
        <end position="233"/>
    </location>
</feature>
<evidence type="ECO:0000313" key="2">
    <source>
        <dbReference type="EMBL" id="THG97529.1"/>
    </source>
</evidence>
<feature type="compositionally biased region" description="Basic and acidic residues" evidence="1">
    <location>
        <begin position="203"/>
        <end position="219"/>
    </location>
</feature>
<sequence length="266" mass="28347">MPGCQYITPPRFALSLSTPISRCASKPPVMSVVAVEQPLSGDIGDGDSSQVRPKHPRRETSQILSYYFQSEDVPNLQRAYPESDADATVGERDGESETRPSRCLSRASSSSWDDGPLANIDAYGNSNGTKLCVPANASTGAVAHTVPFKLQRDSSAQSIYSSSSVETSPPPGRHQRRTSTRSSGASDKRRIAIMELEALDALSDGHDREPRDADAERQPSRTGSSSSSSSSYAHARVPADSFFSHATGASSLLSRRGVVGNFALVA</sequence>
<feature type="compositionally biased region" description="Low complexity" evidence="1">
    <location>
        <begin position="154"/>
        <end position="164"/>
    </location>
</feature>
<keyword evidence="3" id="KW-1185">Reference proteome</keyword>
<organism evidence="2 3">
    <name type="scientific">Phellinidium pouzarii</name>
    <dbReference type="NCBI Taxonomy" id="167371"/>
    <lineage>
        <taxon>Eukaryota</taxon>
        <taxon>Fungi</taxon>
        <taxon>Dikarya</taxon>
        <taxon>Basidiomycota</taxon>
        <taxon>Agaricomycotina</taxon>
        <taxon>Agaricomycetes</taxon>
        <taxon>Hymenochaetales</taxon>
        <taxon>Hymenochaetaceae</taxon>
        <taxon>Phellinidium</taxon>
    </lineage>
</organism>
<feature type="region of interest" description="Disordered" evidence="1">
    <location>
        <begin position="37"/>
        <end position="59"/>
    </location>
</feature>
<dbReference type="Proteomes" id="UP000308199">
    <property type="component" value="Unassembled WGS sequence"/>
</dbReference>